<evidence type="ECO:0000313" key="2">
    <source>
        <dbReference type="Proteomes" id="UP000294702"/>
    </source>
</evidence>
<dbReference type="RefSeq" id="WP_132690532.1">
    <property type="nucleotide sequence ID" value="NZ_SMFT01000002.1"/>
</dbReference>
<organism evidence="1 2">
    <name type="scientific">Volucribacter psittacicida</name>
    <dbReference type="NCBI Taxonomy" id="203482"/>
    <lineage>
        <taxon>Bacteria</taxon>
        <taxon>Pseudomonadati</taxon>
        <taxon>Pseudomonadota</taxon>
        <taxon>Gammaproteobacteria</taxon>
        <taxon>Pasteurellales</taxon>
        <taxon>Pasteurellaceae</taxon>
        <taxon>Volucribacter</taxon>
    </lineage>
</organism>
<name>A0A4R1FY93_9PAST</name>
<keyword evidence="2" id="KW-1185">Reference proteome</keyword>
<dbReference type="OrthoDB" id="5687401at2"/>
<dbReference type="AlphaFoldDB" id="A0A4R1FY93"/>
<proteinExistence type="predicted"/>
<reference evidence="1 2" key="1">
    <citation type="submission" date="2019-03" db="EMBL/GenBank/DDBJ databases">
        <title>Genomic Encyclopedia of Type Strains, Phase IV (KMG-IV): sequencing the most valuable type-strain genomes for metagenomic binning, comparative biology and taxonomic classification.</title>
        <authorList>
            <person name="Goeker M."/>
        </authorList>
    </citation>
    <scope>NUCLEOTIDE SEQUENCE [LARGE SCALE GENOMIC DNA]</scope>
    <source>
        <strain evidence="1 2">DSM 15534</strain>
    </source>
</reference>
<gene>
    <name evidence="1" type="ORF">EV694_1239</name>
</gene>
<comment type="caution">
    <text evidence="1">The sequence shown here is derived from an EMBL/GenBank/DDBJ whole genome shotgun (WGS) entry which is preliminary data.</text>
</comment>
<accession>A0A4R1FY93</accession>
<protein>
    <submittedName>
        <fullName evidence="1">Uncharacterized protein</fullName>
    </submittedName>
</protein>
<sequence length="90" mass="10590">MNEQHIIELSHRYQIAVSDRGFMVNQLMLNQNGQYEIQTKQHCPNFESVIQYLEQCELSQEDVLSLQDCKKVQQAILAEIRDVICRSQSY</sequence>
<evidence type="ECO:0000313" key="1">
    <source>
        <dbReference type="EMBL" id="TCJ98812.1"/>
    </source>
</evidence>
<dbReference type="Proteomes" id="UP000294702">
    <property type="component" value="Unassembled WGS sequence"/>
</dbReference>
<dbReference type="EMBL" id="SMFT01000002">
    <property type="protein sequence ID" value="TCJ98812.1"/>
    <property type="molecule type" value="Genomic_DNA"/>
</dbReference>